<feature type="repeat" description="PPR" evidence="2">
    <location>
        <begin position="438"/>
        <end position="472"/>
    </location>
</feature>
<evidence type="ECO:0000313" key="3">
    <source>
        <dbReference type="EMBL" id="KAK8959698.1"/>
    </source>
</evidence>
<dbReference type="PROSITE" id="PS51375">
    <property type="entry name" value="PPR"/>
    <property type="match status" value="8"/>
</dbReference>
<keyword evidence="4" id="KW-1185">Reference proteome</keyword>
<feature type="repeat" description="PPR" evidence="2">
    <location>
        <begin position="742"/>
        <end position="776"/>
    </location>
</feature>
<proteinExistence type="predicted"/>
<feature type="repeat" description="PPR" evidence="2">
    <location>
        <begin position="539"/>
        <end position="573"/>
    </location>
</feature>
<dbReference type="Pfam" id="PF13041">
    <property type="entry name" value="PPR_2"/>
    <property type="match status" value="6"/>
</dbReference>
<name>A0ABR2M6K7_9ASPA</name>
<comment type="caution">
    <text evidence="3">The sequence shown here is derived from an EMBL/GenBank/DDBJ whole genome shotgun (WGS) entry which is preliminary data.</text>
</comment>
<sequence length="921" mass="101548">MKIYVQELWITIKMAVGPTQFESVAYTCPPPPPPAPQSLVSMINRLCSSRSYSSVLATASLVSSKPSLLFPSECSNFIQLIRSCTNLKSVLQIHAQLLTGGIDSNDSLRTLLVNSYSFFRRSDFSLFVFNSSPNPSIVLWNSMMRAFTRSGDHADAIRLYRIMFNRRVEPDKYTFTFVLKACAESFDFESGISIHNEVARRSLQRDTYIGTALLNMYNRLGMAEIASQLFDSMPKLDVVSWNAMIGGFCQNNHPCRALSLFIKMQYAGIVPDRVTVLNLFPAICQLSSAILCRSLHGFITRRCLLPTVANGLIDAYSKCGLVEAAFHIFGEMLDEKDDVSWGTMISGYFFNDCFGAALDLFDELRRENMKPNRVSVLNALAAAAETGDLERGVQIHDYAIEKGMDLDISVATAVMTMHAKCGEVEKAYFLFNRMFQKDVVAWSAMISAFAQSGHPQEAVSIFQKMILEGITPNGITVMSILPACADMLELNLGKNIHGISLKSNISFDCSVGTAFVAMYAQCGSFISAHNLFEILPTRNIVTWNALMNGYVQIGDAGNAVKTFHELILAGLKPDRGTLIGMLTVCSFSNNHREGTSVHGLVIKMGFESDVHVKNASMDMYAKCGDISTAGTIFCKTRSNVDVIAWNTMIAGCMHNGLANEALSIFYQLRAENIRPNLITIVSIIPAAAFLSSLKDGLTLHSIAIRAGFMSHVPIGSSLIDTYSKCGRLDLARQLFDQMDYRDLVSWNAMLAGYAMHGVGECAIKLFLQMKESCVEPDSVSLVSILSACRHGGFLDDGRRIFRSMRSELCLEPNSKHCACIVDLLGRAGHFDEAWELIKEMENNADASVWGALLGAAEIHSHVKMGEVAVDHLVILEPQSPSHYVILANIYADLGRWDDAGKMRAIIRSMGLSKSPGCSWVY</sequence>
<evidence type="ECO:0000256" key="2">
    <source>
        <dbReference type="PROSITE-ProRule" id="PRU00708"/>
    </source>
</evidence>
<dbReference type="EMBL" id="JBBWWR010000011">
    <property type="protein sequence ID" value="KAK8959698.1"/>
    <property type="molecule type" value="Genomic_DNA"/>
</dbReference>
<feature type="repeat" description="PPR" evidence="2">
    <location>
        <begin position="813"/>
        <end position="843"/>
    </location>
</feature>
<dbReference type="InterPro" id="IPR011990">
    <property type="entry name" value="TPR-like_helical_dom_sf"/>
</dbReference>
<feature type="repeat" description="PPR" evidence="2">
    <location>
        <begin position="337"/>
        <end position="371"/>
    </location>
</feature>
<accession>A0ABR2M6K7</accession>
<dbReference type="PANTHER" id="PTHR24015:SF1832">
    <property type="entry name" value="OS03G0241800 PROTEIN"/>
    <property type="match status" value="1"/>
</dbReference>
<protein>
    <submittedName>
        <fullName evidence="3">Pentatricopeptide repeat-containing protein</fullName>
    </submittedName>
</protein>
<dbReference type="Pfam" id="PF20431">
    <property type="entry name" value="E_motif"/>
    <property type="match status" value="1"/>
</dbReference>
<dbReference type="Gene3D" id="1.25.40.10">
    <property type="entry name" value="Tetratricopeptide repeat domain"/>
    <property type="match status" value="6"/>
</dbReference>
<organism evidence="3 4">
    <name type="scientific">Platanthera guangdongensis</name>
    <dbReference type="NCBI Taxonomy" id="2320717"/>
    <lineage>
        <taxon>Eukaryota</taxon>
        <taxon>Viridiplantae</taxon>
        <taxon>Streptophyta</taxon>
        <taxon>Embryophyta</taxon>
        <taxon>Tracheophyta</taxon>
        <taxon>Spermatophyta</taxon>
        <taxon>Magnoliopsida</taxon>
        <taxon>Liliopsida</taxon>
        <taxon>Asparagales</taxon>
        <taxon>Orchidaceae</taxon>
        <taxon>Orchidoideae</taxon>
        <taxon>Orchideae</taxon>
        <taxon>Orchidinae</taxon>
        <taxon>Platanthera</taxon>
    </lineage>
</organism>
<evidence type="ECO:0000313" key="4">
    <source>
        <dbReference type="Proteomes" id="UP001412067"/>
    </source>
</evidence>
<feature type="repeat" description="PPR" evidence="2">
    <location>
        <begin position="136"/>
        <end position="170"/>
    </location>
</feature>
<dbReference type="SUPFAM" id="SSF48452">
    <property type="entry name" value="TPR-like"/>
    <property type="match status" value="1"/>
</dbReference>
<dbReference type="NCBIfam" id="TIGR00756">
    <property type="entry name" value="PPR"/>
    <property type="match status" value="9"/>
</dbReference>
<dbReference type="InterPro" id="IPR046960">
    <property type="entry name" value="PPR_At4g14850-like_plant"/>
</dbReference>
<dbReference type="InterPro" id="IPR002885">
    <property type="entry name" value="PPR_rpt"/>
</dbReference>
<feature type="repeat" description="PPR" evidence="2">
    <location>
        <begin position="641"/>
        <end position="675"/>
    </location>
</feature>
<keyword evidence="1" id="KW-0677">Repeat</keyword>
<dbReference type="PANTHER" id="PTHR24015">
    <property type="entry name" value="OS07G0578800 PROTEIN-RELATED"/>
    <property type="match status" value="1"/>
</dbReference>
<dbReference type="Pfam" id="PF01535">
    <property type="entry name" value="PPR"/>
    <property type="match status" value="5"/>
</dbReference>
<evidence type="ECO:0000256" key="1">
    <source>
        <dbReference type="ARBA" id="ARBA00022737"/>
    </source>
</evidence>
<dbReference type="Proteomes" id="UP001412067">
    <property type="component" value="Unassembled WGS sequence"/>
</dbReference>
<feature type="repeat" description="PPR" evidence="2">
    <location>
        <begin position="237"/>
        <end position="271"/>
    </location>
</feature>
<dbReference type="InterPro" id="IPR046848">
    <property type="entry name" value="E_motif"/>
</dbReference>
<gene>
    <name evidence="3" type="primary">PCMP-E33</name>
    <name evidence="3" type="ORF">KSP40_PGU000489</name>
</gene>
<reference evidence="3 4" key="1">
    <citation type="journal article" date="2022" name="Nat. Plants">
        <title>Genomes of leafy and leafless Platanthera orchids illuminate the evolution of mycoheterotrophy.</title>
        <authorList>
            <person name="Li M.H."/>
            <person name="Liu K.W."/>
            <person name="Li Z."/>
            <person name="Lu H.C."/>
            <person name="Ye Q.L."/>
            <person name="Zhang D."/>
            <person name="Wang J.Y."/>
            <person name="Li Y.F."/>
            <person name="Zhong Z.M."/>
            <person name="Liu X."/>
            <person name="Yu X."/>
            <person name="Liu D.K."/>
            <person name="Tu X.D."/>
            <person name="Liu B."/>
            <person name="Hao Y."/>
            <person name="Liao X.Y."/>
            <person name="Jiang Y.T."/>
            <person name="Sun W.H."/>
            <person name="Chen J."/>
            <person name="Chen Y.Q."/>
            <person name="Ai Y."/>
            <person name="Zhai J.W."/>
            <person name="Wu S.S."/>
            <person name="Zhou Z."/>
            <person name="Hsiao Y.Y."/>
            <person name="Wu W.L."/>
            <person name="Chen Y.Y."/>
            <person name="Lin Y.F."/>
            <person name="Hsu J.L."/>
            <person name="Li C.Y."/>
            <person name="Wang Z.W."/>
            <person name="Zhao X."/>
            <person name="Zhong W.Y."/>
            <person name="Ma X.K."/>
            <person name="Ma L."/>
            <person name="Huang J."/>
            <person name="Chen G.Z."/>
            <person name="Huang M.Z."/>
            <person name="Huang L."/>
            <person name="Peng D.H."/>
            <person name="Luo Y.B."/>
            <person name="Zou S.Q."/>
            <person name="Chen S.P."/>
            <person name="Lan S."/>
            <person name="Tsai W.C."/>
            <person name="Van de Peer Y."/>
            <person name="Liu Z.J."/>
        </authorList>
    </citation>
    <scope>NUCLEOTIDE SEQUENCE [LARGE SCALE GENOMIC DNA]</scope>
    <source>
        <strain evidence="3">Lor288</strain>
    </source>
</reference>